<dbReference type="OrthoDB" id="9994106at2759"/>
<evidence type="ECO:0000256" key="1">
    <source>
        <dbReference type="SAM" id="MobiDB-lite"/>
    </source>
</evidence>
<comment type="caution">
    <text evidence="2">The sequence shown here is derived from an EMBL/GenBank/DDBJ whole genome shotgun (WGS) entry which is preliminary data.</text>
</comment>
<protein>
    <submittedName>
        <fullName evidence="2">Uncharacterized protein</fullName>
    </submittedName>
</protein>
<accession>A0A448XEF7</accession>
<evidence type="ECO:0000313" key="3">
    <source>
        <dbReference type="Proteomes" id="UP000784294"/>
    </source>
</evidence>
<feature type="compositionally biased region" description="Basic and acidic residues" evidence="1">
    <location>
        <begin position="72"/>
        <end position="87"/>
    </location>
</feature>
<dbReference type="AlphaFoldDB" id="A0A448XEF7"/>
<evidence type="ECO:0000313" key="2">
    <source>
        <dbReference type="EMBL" id="VEL34611.1"/>
    </source>
</evidence>
<keyword evidence="3" id="KW-1185">Reference proteome</keyword>
<name>A0A448XEF7_9PLAT</name>
<gene>
    <name evidence="2" type="ORF">PXEA_LOCUS28051</name>
</gene>
<dbReference type="EMBL" id="CAAALY010248018">
    <property type="protein sequence ID" value="VEL34611.1"/>
    <property type="molecule type" value="Genomic_DNA"/>
</dbReference>
<proteinExistence type="predicted"/>
<reference evidence="2" key="1">
    <citation type="submission" date="2018-11" db="EMBL/GenBank/DDBJ databases">
        <authorList>
            <consortium name="Pathogen Informatics"/>
        </authorList>
    </citation>
    <scope>NUCLEOTIDE SEQUENCE</scope>
</reference>
<feature type="region of interest" description="Disordered" evidence="1">
    <location>
        <begin position="68"/>
        <end position="115"/>
    </location>
</feature>
<dbReference type="Proteomes" id="UP000784294">
    <property type="component" value="Unassembled WGS sequence"/>
</dbReference>
<sequence>MPSSYFVKSDCRGTQSVKEPVRLDDNHNFVLFVDPVKGNEAASKKRLFETRVRLERVISAWGKPNESIITSDSEKRESGGTTEKTRSPIEQGPELGASNTSLRMPDPYSGRSGETLLSPRQITASNVPALNAPALVTEEGTNVASKSGAGFLTLPFSGVISRRESFNPFRRGSFFGGFAAQTRRSEVGNDPFNQLQTQQLNVDAISGPRLSGIGCDLSGGLEGGLGPSIIEVAEEDERALEAQVPICGLVAGGNSDTIHQVHATVTKNRCPILLIRVNAFVTLTNI</sequence>
<organism evidence="2 3">
    <name type="scientific">Protopolystoma xenopodis</name>
    <dbReference type="NCBI Taxonomy" id="117903"/>
    <lineage>
        <taxon>Eukaryota</taxon>
        <taxon>Metazoa</taxon>
        <taxon>Spiralia</taxon>
        <taxon>Lophotrochozoa</taxon>
        <taxon>Platyhelminthes</taxon>
        <taxon>Monogenea</taxon>
        <taxon>Polyopisthocotylea</taxon>
        <taxon>Polystomatidea</taxon>
        <taxon>Polystomatidae</taxon>
        <taxon>Protopolystoma</taxon>
    </lineage>
</organism>